<dbReference type="InterPro" id="IPR015889">
    <property type="entry name" value="Intradiol_dOase_core"/>
</dbReference>
<keyword evidence="4" id="KW-0223">Dioxygenase</keyword>
<dbReference type="PANTHER" id="PTHR34315:SF1">
    <property type="entry name" value="INTRADIOL RING-CLEAVAGE DIOXYGENASES DOMAIN-CONTAINING PROTEIN-RELATED"/>
    <property type="match status" value="1"/>
</dbReference>
<feature type="region of interest" description="Disordered" evidence="1">
    <location>
        <begin position="344"/>
        <end position="371"/>
    </location>
</feature>
<dbReference type="EMBL" id="ML119056">
    <property type="protein sequence ID" value="ROT37752.1"/>
    <property type="molecule type" value="Genomic_DNA"/>
</dbReference>
<name>A0A3N2PTA2_SODAK</name>
<dbReference type="Gene3D" id="2.60.130.10">
    <property type="entry name" value="Aromatic compound dioxygenase"/>
    <property type="match status" value="1"/>
</dbReference>
<feature type="signal peptide" evidence="2">
    <location>
        <begin position="1"/>
        <end position="20"/>
    </location>
</feature>
<organism evidence="4 5">
    <name type="scientific">Sodiomyces alkalinus (strain CBS 110278 / VKM F-3762 / F11)</name>
    <name type="common">Alkaliphilic filamentous fungus</name>
    <dbReference type="NCBI Taxonomy" id="1314773"/>
    <lineage>
        <taxon>Eukaryota</taxon>
        <taxon>Fungi</taxon>
        <taxon>Dikarya</taxon>
        <taxon>Ascomycota</taxon>
        <taxon>Pezizomycotina</taxon>
        <taxon>Sordariomycetes</taxon>
        <taxon>Hypocreomycetidae</taxon>
        <taxon>Glomerellales</taxon>
        <taxon>Plectosphaerellaceae</taxon>
        <taxon>Sodiomyces</taxon>
    </lineage>
</organism>
<dbReference type="GeneID" id="39576628"/>
<dbReference type="Proteomes" id="UP000272025">
    <property type="component" value="Unassembled WGS sequence"/>
</dbReference>
<evidence type="ECO:0000313" key="4">
    <source>
        <dbReference type="EMBL" id="ROT37752.1"/>
    </source>
</evidence>
<dbReference type="GO" id="GO:0008199">
    <property type="term" value="F:ferric iron binding"/>
    <property type="evidence" value="ECO:0007669"/>
    <property type="project" value="InterPro"/>
</dbReference>
<proteinExistence type="predicted"/>
<feature type="compositionally biased region" description="Pro residues" evidence="1">
    <location>
        <begin position="346"/>
        <end position="359"/>
    </location>
</feature>
<feature type="domain" description="Intradiol ring-cleavage dioxygenases" evidence="3">
    <location>
        <begin position="132"/>
        <end position="224"/>
    </location>
</feature>
<dbReference type="GO" id="GO:0016702">
    <property type="term" value="F:oxidoreductase activity, acting on single donors with incorporation of molecular oxygen, incorporation of two atoms of oxygen"/>
    <property type="evidence" value="ECO:0007669"/>
    <property type="project" value="InterPro"/>
</dbReference>
<dbReference type="SUPFAM" id="SSF49482">
    <property type="entry name" value="Aromatic compound dioxygenase"/>
    <property type="match status" value="1"/>
</dbReference>
<dbReference type="PANTHER" id="PTHR34315">
    <property type="match status" value="1"/>
</dbReference>
<dbReference type="STRING" id="1314773.A0A3N2PTA2"/>
<feature type="compositionally biased region" description="Basic and acidic residues" evidence="1">
    <location>
        <begin position="81"/>
        <end position="94"/>
    </location>
</feature>
<evidence type="ECO:0000259" key="3">
    <source>
        <dbReference type="Pfam" id="PF00775"/>
    </source>
</evidence>
<sequence length="371" mass="41050">MRPLILGAVLLALGPQGVFAHPGHNINEELLERRSFLQSIEHRSLAHCAPKLKDRGIHERNVARRAALLEQHREKRGLKKRQVDDPLNTDHNRTDLGYTPDTDPETLFAGQNSCVLTPDVTQGPYYVGGEYVRTDVVEDQPGVGLVLDYQVIDVETCDPIPDVYLEIWHCNATGVYSGVVAFGNGDLSDEDNINQTWLRGIQPTDEDGVAQFETIFPGHYAGRATHIHLLVHTNATLHENNTLGNEVYASHVGQVFFDQALIDTVEKEDPYPLNRQALTQNADDWFLLEEAIVDGVDPFMEYALLGDRISDGIFGWLAFGINMTHTRSITPAVLLYEEGGVRNPDAAPPFPPFPGPPPTGSNIDDETTDAS</sequence>
<evidence type="ECO:0000256" key="2">
    <source>
        <dbReference type="SAM" id="SignalP"/>
    </source>
</evidence>
<accession>A0A3N2PTA2</accession>
<dbReference type="CDD" id="cd03457">
    <property type="entry name" value="intradiol_dioxygenase_like"/>
    <property type="match status" value="1"/>
</dbReference>
<dbReference type="InterPro" id="IPR000627">
    <property type="entry name" value="Intradiol_dOase_C"/>
</dbReference>
<gene>
    <name evidence="4" type="ORF">SODALDRAFT_279067</name>
</gene>
<feature type="chain" id="PRO_5018005944" evidence="2">
    <location>
        <begin position="21"/>
        <end position="371"/>
    </location>
</feature>
<keyword evidence="2" id="KW-0732">Signal</keyword>
<protein>
    <submittedName>
        <fullName evidence="4">Aromatic compound dioxygenase</fullName>
    </submittedName>
</protein>
<evidence type="ECO:0000313" key="5">
    <source>
        <dbReference type="Proteomes" id="UP000272025"/>
    </source>
</evidence>
<dbReference type="Pfam" id="PF00775">
    <property type="entry name" value="Dioxygenase_C"/>
    <property type="match status" value="1"/>
</dbReference>
<dbReference type="OrthoDB" id="121380at2759"/>
<keyword evidence="4" id="KW-0560">Oxidoreductase</keyword>
<dbReference type="RefSeq" id="XP_028465558.1">
    <property type="nucleotide sequence ID" value="XM_028608150.1"/>
</dbReference>
<reference evidence="4 5" key="1">
    <citation type="journal article" date="2018" name="Mol. Ecol.">
        <title>The obligate alkalophilic soda-lake fungus Sodiomyces alkalinus has shifted to a protein diet.</title>
        <authorList>
            <person name="Grum-Grzhimaylo A.A."/>
            <person name="Falkoski D.L."/>
            <person name="van den Heuvel J."/>
            <person name="Valero-Jimenez C.A."/>
            <person name="Min B."/>
            <person name="Choi I.G."/>
            <person name="Lipzen A."/>
            <person name="Daum C.G."/>
            <person name="Aanen D.K."/>
            <person name="Tsang A."/>
            <person name="Henrissat B."/>
            <person name="Bilanenko E.N."/>
            <person name="de Vries R.P."/>
            <person name="van Kan J.A.L."/>
            <person name="Grigoriev I.V."/>
            <person name="Debets A.J.M."/>
        </authorList>
    </citation>
    <scope>NUCLEOTIDE SEQUENCE [LARGE SCALE GENOMIC DNA]</scope>
    <source>
        <strain evidence="4 5">F11</strain>
    </source>
</reference>
<evidence type="ECO:0000256" key="1">
    <source>
        <dbReference type="SAM" id="MobiDB-lite"/>
    </source>
</evidence>
<keyword evidence="5" id="KW-1185">Reference proteome</keyword>
<dbReference type="AlphaFoldDB" id="A0A3N2PTA2"/>
<feature type="region of interest" description="Disordered" evidence="1">
    <location>
        <begin position="74"/>
        <end position="100"/>
    </location>
</feature>